<dbReference type="GO" id="GO:0016787">
    <property type="term" value="F:hydrolase activity"/>
    <property type="evidence" value="ECO:0007669"/>
    <property type="project" value="UniProtKB-KW"/>
</dbReference>
<reference evidence="2" key="1">
    <citation type="submission" date="2019-02" db="EMBL/GenBank/DDBJ databases">
        <authorList>
            <person name="Gruber-Vodicka R. H."/>
            <person name="Seah K. B. B."/>
        </authorList>
    </citation>
    <scope>NUCLEOTIDE SEQUENCE</scope>
    <source>
        <strain evidence="2">BECK_S1320</strain>
        <strain evidence="1">BECK_S1321</strain>
    </source>
</reference>
<evidence type="ECO:0000313" key="1">
    <source>
        <dbReference type="EMBL" id="VFK39507.1"/>
    </source>
</evidence>
<dbReference type="AlphaFoldDB" id="A0A450YSK9"/>
<name>A0A450YSK9_9GAMM</name>
<evidence type="ECO:0000313" key="2">
    <source>
        <dbReference type="EMBL" id="VFK44544.1"/>
    </source>
</evidence>
<organism evidence="2">
    <name type="scientific">Candidatus Kentrum sp. SD</name>
    <dbReference type="NCBI Taxonomy" id="2126332"/>
    <lineage>
        <taxon>Bacteria</taxon>
        <taxon>Pseudomonadati</taxon>
        <taxon>Pseudomonadota</taxon>
        <taxon>Gammaproteobacteria</taxon>
        <taxon>Candidatus Kentrum</taxon>
    </lineage>
</organism>
<dbReference type="InterPro" id="IPR036412">
    <property type="entry name" value="HAD-like_sf"/>
</dbReference>
<dbReference type="EMBL" id="CAADFR010000041">
    <property type="protein sequence ID" value="VFK39507.1"/>
    <property type="molecule type" value="Genomic_DNA"/>
</dbReference>
<dbReference type="EMBL" id="CAADFU010000039">
    <property type="protein sequence ID" value="VFK44544.1"/>
    <property type="molecule type" value="Genomic_DNA"/>
</dbReference>
<sequence length="276" mass="31617">MYKLRTVDVWDTLIRRACHPETVKLATALHVFLRFHHSLEGTLSSHWDLHDKRIEIERIMAHEAEVIGHDGEYKLTAVFRRWLATILRHPLPCNTDDIAKEIAEHELRFEMANTFPDDSIIDFLANYPAEKTLYLSDFHMTSAMVDHLLAHHGLDTLFPKGLLSCDVMLKKCSGRLFEYIQKNHDVDSRMNISISAKIPQQLGITAIHYLPEASHRKRGKKDTLFSSREVLFTHMTKLARETAGNFSNRNDDAKATFQLGLQAAPLLIGYALFIAD</sequence>
<gene>
    <name evidence="2" type="ORF">BECKSD772E_GA0070983_103913</name>
    <name evidence="1" type="ORF">BECKSD772F_GA0070984_104113</name>
</gene>
<protein>
    <submittedName>
        <fullName evidence="2">Haloacid dehalogenase-like hydrolase</fullName>
    </submittedName>
</protein>
<dbReference type="SUPFAM" id="SSF56784">
    <property type="entry name" value="HAD-like"/>
    <property type="match status" value="1"/>
</dbReference>
<keyword evidence="2" id="KW-0378">Hydrolase</keyword>
<accession>A0A450YSK9</accession>
<proteinExistence type="predicted"/>